<dbReference type="Proteomes" id="UP001306508">
    <property type="component" value="Unassembled WGS sequence"/>
</dbReference>
<evidence type="ECO:0000256" key="4">
    <source>
        <dbReference type="ARBA" id="ARBA00022692"/>
    </source>
</evidence>
<evidence type="ECO:0000313" key="9">
    <source>
        <dbReference type="EMBL" id="KAK5774253.1"/>
    </source>
</evidence>
<name>A0AAN7WRY1_9SACH</name>
<evidence type="ECO:0000256" key="6">
    <source>
        <dbReference type="ARBA" id="ARBA00023136"/>
    </source>
</evidence>
<dbReference type="PROSITE" id="PS50850">
    <property type="entry name" value="MFS"/>
    <property type="match status" value="1"/>
</dbReference>
<dbReference type="GO" id="GO:0012505">
    <property type="term" value="C:endomembrane system"/>
    <property type="evidence" value="ECO:0007669"/>
    <property type="project" value="UniProtKB-SubCell"/>
</dbReference>
<dbReference type="SUPFAM" id="SSF103473">
    <property type="entry name" value="MFS general substrate transporter"/>
    <property type="match status" value="1"/>
</dbReference>
<comment type="similarity">
    <text evidence="2">Belongs to the major facilitator superfamily.</text>
</comment>
<evidence type="ECO:0000259" key="8">
    <source>
        <dbReference type="PROSITE" id="PS50850"/>
    </source>
</evidence>
<proteinExistence type="inferred from homology"/>
<feature type="transmembrane region" description="Helical" evidence="7">
    <location>
        <begin position="457"/>
        <end position="480"/>
    </location>
</feature>
<gene>
    <name evidence="9" type="ORF">RI543_004542</name>
</gene>
<feature type="transmembrane region" description="Helical" evidence="7">
    <location>
        <begin position="391"/>
        <end position="411"/>
    </location>
</feature>
<sequence length="516" mass="57779">MAGSKHIELSNLDVLTTNKSLEDLHDPLEQGINQDTDPLISGNKIVKDNDNDTVTGKILVNSEENEIENEQEEFVEVWKSVQWKGNQIQVYPLDYQQYSIVKWQVIACLIMFIVFGFNDQSMGALIPTLVEEYNISQVKASNIFLIQLIGYTSASLLNERIHSKFGMRGGMLIAASICIIFFVILSLKPSSFIIYAFSVFPLGLAIGILDASGNVLIGNLLVHKNEIMGIMHAIYGAAATCTPPIVTHFDKWGHWSFFFLIPLALSIIGMIIIIPSFKYETALKYDYICNTEDNQSENIDPNSNNKNNEKESFFQLFQTPAICLYSIFLFAYLGAEINTGAWFFTYLLQTKSEDRIKMAYISSSFWIGLTSGRLVLGFVTKRAFVNEYRGARTYSLLTLIFYTLFVFVGLIDSTSNLYFGVMFIIMFACGFFIGPLFPSGSIVALQVLPARLHVSGIGIAVALGGCGGAALPYLCGILLHIMGIQYFPFLSTILVASFTVVWFLYPRYIKDHPEYL</sequence>
<evidence type="ECO:0000256" key="3">
    <source>
        <dbReference type="ARBA" id="ARBA00022448"/>
    </source>
</evidence>
<accession>A0AAN7WRY1</accession>
<feature type="transmembrane region" description="Helical" evidence="7">
    <location>
        <begin position="193"/>
        <end position="217"/>
    </location>
</feature>
<keyword evidence="3" id="KW-0813">Transport</keyword>
<dbReference type="InterPro" id="IPR051788">
    <property type="entry name" value="MFS_Transporter"/>
</dbReference>
<evidence type="ECO:0000313" key="10">
    <source>
        <dbReference type="Proteomes" id="UP001306508"/>
    </source>
</evidence>
<feature type="transmembrane region" description="Helical" evidence="7">
    <location>
        <begin position="169"/>
        <end position="187"/>
    </location>
</feature>
<evidence type="ECO:0000256" key="2">
    <source>
        <dbReference type="ARBA" id="ARBA00008335"/>
    </source>
</evidence>
<feature type="transmembrane region" description="Helical" evidence="7">
    <location>
        <begin position="486"/>
        <end position="505"/>
    </location>
</feature>
<dbReference type="Pfam" id="PF07690">
    <property type="entry name" value="MFS_1"/>
    <property type="match status" value="1"/>
</dbReference>
<comment type="subcellular location">
    <subcellularLocation>
        <location evidence="1">Endomembrane system</location>
        <topology evidence="1">Multi-pass membrane protein</topology>
    </subcellularLocation>
</comment>
<feature type="transmembrane region" description="Helical" evidence="7">
    <location>
        <begin position="100"/>
        <end position="118"/>
    </location>
</feature>
<feature type="transmembrane region" description="Helical" evidence="7">
    <location>
        <begin position="417"/>
        <end position="445"/>
    </location>
</feature>
<dbReference type="AlphaFoldDB" id="A0AAN7WRY1"/>
<feature type="transmembrane region" description="Helical" evidence="7">
    <location>
        <begin position="322"/>
        <end position="347"/>
    </location>
</feature>
<dbReference type="GO" id="GO:0016020">
    <property type="term" value="C:membrane"/>
    <property type="evidence" value="ECO:0007669"/>
    <property type="project" value="TreeGrafter"/>
</dbReference>
<evidence type="ECO:0000256" key="1">
    <source>
        <dbReference type="ARBA" id="ARBA00004127"/>
    </source>
</evidence>
<dbReference type="GO" id="GO:0022857">
    <property type="term" value="F:transmembrane transporter activity"/>
    <property type="evidence" value="ECO:0007669"/>
    <property type="project" value="InterPro"/>
</dbReference>
<dbReference type="EMBL" id="JAWIZZ010000055">
    <property type="protein sequence ID" value="KAK5774253.1"/>
    <property type="molecule type" value="Genomic_DNA"/>
</dbReference>
<keyword evidence="4 7" id="KW-0812">Transmembrane</keyword>
<dbReference type="InterPro" id="IPR020846">
    <property type="entry name" value="MFS_dom"/>
</dbReference>
<feature type="transmembrane region" description="Helical" evidence="7">
    <location>
        <begin position="359"/>
        <end position="379"/>
    </location>
</feature>
<keyword evidence="5 7" id="KW-1133">Transmembrane helix</keyword>
<dbReference type="InterPro" id="IPR036259">
    <property type="entry name" value="MFS_trans_sf"/>
</dbReference>
<dbReference type="PANTHER" id="PTHR23514">
    <property type="entry name" value="BYPASS OF STOP CODON PROTEIN 6"/>
    <property type="match status" value="1"/>
</dbReference>
<keyword evidence="6 7" id="KW-0472">Membrane</keyword>
<keyword evidence="10" id="KW-1185">Reference proteome</keyword>
<reference evidence="10" key="1">
    <citation type="submission" date="2023-07" db="EMBL/GenBank/DDBJ databases">
        <title>A draft genome of Kazachstania heterogenica Y-27499.</title>
        <authorList>
            <person name="Donic C."/>
            <person name="Kralova J.S."/>
            <person name="Fidel L."/>
            <person name="Ben-Dor S."/>
            <person name="Jung S."/>
        </authorList>
    </citation>
    <scope>NUCLEOTIDE SEQUENCE [LARGE SCALE GENOMIC DNA]</scope>
    <source>
        <strain evidence="10">Y27499</strain>
    </source>
</reference>
<evidence type="ECO:0000256" key="7">
    <source>
        <dbReference type="SAM" id="Phobius"/>
    </source>
</evidence>
<feature type="transmembrane region" description="Helical" evidence="7">
    <location>
        <begin position="252"/>
        <end position="274"/>
    </location>
</feature>
<evidence type="ECO:0000256" key="5">
    <source>
        <dbReference type="ARBA" id="ARBA00022989"/>
    </source>
</evidence>
<comment type="caution">
    <text evidence="9">The sequence shown here is derived from an EMBL/GenBank/DDBJ whole genome shotgun (WGS) entry which is preliminary data.</text>
</comment>
<dbReference type="InterPro" id="IPR011701">
    <property type="entry name" value="MFS"/>
</dbReference>
<feature type="domain" description="Major facilitator superfamily (MFS) profile" evidence="8">
    <location>
        <begin position="104"/>
        <end position="509"/>
    </location>
</feature>
<dbReference type="PANTHER" id="PTHR23514:SF3">
    <property type="entry name" value="BYPASS OF STOP CODON PROTEIN 6"/>
    <property type="match status" value="1"/>
</dbReference>
<dbReference type="Gene3D" id="1.20.1250.20">
    <property type="entry name" value="MFS general substrate transporter like domains"/>
    <property type="match status" value="2"/>
</dbReference>
<protein>
    <recommendedName>
        <fullName evidence="8">Major facilitator superfamily (MFS) profile domain-containing protein</fullName>
    </recommendedName>
</protein>
<organism evidence="9 10">
    <name type="scientific">Arxiozyma heterogenica</name>
    <dbReference type="NCBI Taxonomy" id="278026"/>
    <lineage>
        <taxon>Eukaryota</taxon>
        <taxon>Fungi</taxon>
        <taxon>Dikarya</taxon>
        <taxon>Ascomycota</taxon>
        <taxon>Saccharomycotina</taxon>
        <taxon>Saccharomycetes</taxon>
        <taxon>Saccharomycetales</taxon>
        <taxon>Saccharomycetaceae</taxon>
        <taxon>Arxiozyma</taxon>
    </lineage>
</organism>